<keyword evidence="2" id="KW-1185">Reference proteome</keyword>
<dbReference type="STRING" id="550983.A4R26_02250"/>
<reference evidence="2" key="1">
    <citation type="submission" date="2016-04" db="EMBL/GenBank/DDBJ databases">
        <authorList>
            <person name="Chen L."/>
            <person name="Zhuang W."/>
            <person name="Wang G."/>
        </authorList>
    </citation>
    <scope>NUCLEOTIDE SEQUENCE [LARGE SCALE GENOMIC DNA]</scope>
    <source>
        <strain evidence="2">208</strain>
    </source>
</reference>
<dbReference type="EMBL" id="LWBP01000001">
    <property type="protein sequence ID" value="OQP68638.1"/>
    <property type="molecule type" value="Genomic_DNA"/>
</dbReference>
<protein>
    <submittedName>
        <fullName evidence="1">Uncharacterized protein</fullName>
    </submittedName>
</protein>
<gene>
    <name evidence="1" type="ORF">A4R26_02250</name>
</gene>
<comment type="caution">
    <text evidence="1">The sequence shown here is derived from an EMBL/GenBank/DDBJ whole genome shotgun (WGS) entry which is preliminary data.</text>
</comment>
<sequence length="300" mass="33179">MKRIITIIVFVLGATSAKSQGCSDAGFCTINSFEPSTDKAQTATYKNQFRIGASAGSADHDITVYGSMVEYSRQINKWFSADLKLTFLAQNGNNISTAGLSDVFVNINYAVSKKVDLILGAKIPLNDANKKKNGLALPMDYQSSLGTFDAIVGLGYKLEKWKFNLGWQQPLTQNNNTFIAEDYPIHSPLHSFQSTNNYSRSGDVLLRVSYLFNLSKKLLITPGILPIYHLANDEFSNINGKQVINGSKGLTLNAVVYLNYKLNEKNNLEFNMGSPLVARDVRPDGLTRSFVATIQYQLSF</sequence>
<dbReference type="Proteomes" id="UP000192276">
    <property type="component" value="Unassembled WGS sequence"/>
</dbReference>
<evidence type="ECO:0000313" key="1">
    <source>
        <dbReference type="EMBL" id="OQP68638.1"/>
    </source>
</evidence>
<name>A0A1V9GDV0_9BACT</name>
<dbReference type="AlphaFoldDB" id="A0A1V9GDV0"/>
<proteinExistence type="predicted"/>
<organism evidence="1 2">
    <name type="scientific">Niastella populi</name>
    <dbReference type="NCBI Taxonomy" id="550983"/>
    <lineage>
        <taxon>Bacteria</taxon>
        <taxon>Pseudomonadati</taxon>
        <taxon>Bacteroidota</taxon>
        <taxon>Chitinophagia</taxon>
        <taxon>Chitinophagales</taxon>
        <taxon>Chitinophagaceae</taxon>
        <taxon>Niastella</taxon>
    </lineage>
</organism>
<dbReference type="RefSeq" id="WP_081159352.1">
    <property type="nucleotide sequence ID" value="NZ_LWBP01000001.1"/>
</dbReference>
<dbReference type="OrthoDB" id="1119914at2"/>
<evidence type="ECO:0000313" key="2">
    <source>
        <dbReference type="Proteomes" id="UP000192276"/>
    </source>
</evidence>
<accession>A0A1V9GDV0</accession>